<dbReference type="EC" id="3.1.1.96" evidence="2"/>
<dbReference type="PANTHER" id="PTHR10472">
    <property type="entry name" value="D-TYROSYL-TRNA TYR DEACYLASE"/>
    <property type="match status" value="1"/>
</dbReference>
<sequence length="157" mass="17175">MRAVIQRVNRASVSVSGEITGSIDRGLCLLIGITHDDTADDVKYIVDKTLNMRIFPEESGDSGFDQSVIDIEGGLLLVSQFTLYASTRKGRRPGFTDAARPEQAEPMFNELVEAFRLNSGLRVQTGVFGASMNVEIENAGPVTIILDSEERNTPRRG</sequence>
<dbReference type="Gene3D" id="3.50.80.10">
    <property type="entry name" value="D-tyrosyl-tRNA(Tyr) deacylase"/>
    <property type="match status" value="1"/>
</dbReference>
<keyword evidence="5" id="KW-1185">Reference proteome</keyword>
<reference evidence="5" key="3">
    <citation type="submission" date="2023-06" db="EMBL/GenBank/DDBJ databases">
        <title>Pangenomics reveal diversification of enzyme families and niche specialization in globally abundant SAR202 bacteria.</title>
        <authorList>
            <person name="Saw J.H.W."/>
        </authorList>
    </citation>
    <scope>NUCLEOTIDE SEQUENCE [LARGE SCALE GENOMIC DNA]</scope>
    <source>
        <strain evidence="5">JH1073</strain>
    </source>
</reference>
<keyword evidence="2" id="KW-0694">RNA-binding</keyword>
<keyword evidence="2 4" id="KW-0378">Hydrolase</keyword>
<keyword evidence="2" id="KW-0963">Cytoplasm</keyword>
<protein>
    <recommendedName>
        <fullName evidence="2">D-aminoacyl-tRNA deacylase</fullName>
        <shortName evidence="2">DTD</shortName>
        <ecNumber evidence="2">3.1.1.96</ecNumber>
    </recommendedName>
    <alternativeName>
        <fullName evidence="2">Gly-tRNA(Ala) deacylase</fullName>
        <ecNumber evidence="2">3.1.1.-</ecNumber>
    </alternativeName>
</protein>
<dbReference type="CDD" id="cd00563">
    <property type="entry name" value="Dtyr_deacylase"/>
    <property type="match status" value="1"/>
</dbReference>
<dbReference type="EMBL" id="CP046147">
    <property type="protein sequence ID" value="WFG39542.1"/>
    <property type="molecule type" value="Genomic_DNA"/>
</dbReference>
<evidence type="ECO:0000256" key="2">
    <source>
        <dbReference type="HAMAP-Rule" id="MF_00518"/>
    </source>
</evidence>
<dbReference type="AlphaFoldDB" id="A0AAJ5ZIU9"/>
<dbReference type="GO" id="GO:0000049">
    <property type="term" value="F:tRNA binding"/>
    <property type="evidence" value="ECO:0007669"/>
    <property type="project" value="UniProtKB-UniRule"/>
</dbReference>
<evidence type="ECO:0000256" key="1">
    <source>
        <dbReference type="ARBA" id="ARBA00009673"/>
    </source>
</evidence>
<organism evidence="4 5">
    <name type="scientific">Candidatus Lucifugimonas marina</name>
    <dbReference type="NCBI Taxonomy" id="3038979"/>
    <lineage>
        <taxon>Bacteria</taxon>
        <taxon>Bacillati</taxon>
        <taxon>Chloroflexota</taxon>
        <taxon>Dehalococcoidia</taxon>
        <taxon>SAR202 cluster</taxon>
        <taxon>Candidatus Lucifugimonadales</taxon>
        <taxon>Candidatus Lucifugimonadaceae</taxon>
        <taxon>Candidatus Lucifugimonas</taxon>
    </lineage>
</organism>
<dbReference type="NCBIfam" id="TIGR00256">
    <property type="entry name" value="D-aminoacyl-tRNA deacylase"/>
    <property type="match status" value="1"/>
</dbReference>
<comment type="function">
    <text evidence="2">An aminoacyl-tRNA editing enzyme that deacylates mischarged D-aminoacyl-tRNAs. Also deacylates mischarged glycyl-tRNA(Ala), protecting cells against glycine mischarging by AlaRS. Acts via tRNA-based rather than protein-based catalysis; rejects L-amino acids rather than detecting D-amino acids in the active site. By recycling D-aminoacyl-tRNA to D-amino acids and free tRNA molecules, this enzyme counteracts the toxicity associated with the formation of D-aminoacyl-tRNA entities in vivo and helps enforce protein L-homochirality.</text>
</comment>
<evidence type="ECO:0000313" key="3">
    <source>
        <dbReference type="EMBL" id="MDG0865716.1"/>
    </source>
</evidence>
<dbReference type="InterPro" id="IPR023509">
    <property type="entry name" value="DTD-like_sf"/>
</dbReference>
<dbReference type="EC" id="3.1.1.-" evidence="2"/>
<reference evidence="5 6" key="1">
    <citation type="submission" date="2019-11" db="EMBL/GenBank/DDBJ databases">
        <authorList>
            <person name="Cho J.-C."/>
        </authorList>
    </citation>
    <scope>NUCLEOTIDE SEQUENCE [LARGE SCALE GENOMIC DNA]</scope>
    <source>
        <strain evidence="4 5">JH1073</strain>
        <strain evidence="3 6">JH702</strain>
    </source>
</reference>
<comment type="domain">
    <text evidence="2">A Gly-cisPro motif from one monomer fits into the active site of the other monomer to allow specific chiral rejection of L-amino acids.</text>
</comment>
<dbReference type="Pfam" id="PF02580">
    <property type="entry name" value="Tyr_Deacylase"/>
    <property type="match status" value="1"/>
</dbReference>
<dbReference type="FunFam" id="3.50.80.10:FF:000001">
    <property type="entry name" value="D-aminoacyl-tRNA deacylase"/>
    <property type="match status" value="1"/>
</dbReference>
<dbReference type="GO" id="GO:0051500">
    <property type="term" value="F:D-tyrosyl-tRNA(Tyr) deacylase activity"/>
    <property type="evidence" value="ECO:0007669"/>
    <property type="project" value="TreeGrafter"/>
</dbReference>
<comment type="catalytic activity">
    <reaction evidence="2">
        <text>glycyl-tRNA(Ala) + H2O = tRNA(Ala) + glycine + H(+)</text>
        <dbReference type="Rhea" id="RHEA:53744"/>
        <dbReference type="Rhea" id="RHEA-COMP:9657"/>
        <dbReference type="Rhea" id="RHEA-COMP:13640"/>
        <dbReference type="ChEBI" id="CHEBI:15377"/>
        <dbReference type="ChEBI" id="CHEBI:15378"/>
        <dbReference type="ChEBI" id="CHEBI:57305"/>
        <dbReference type="ChEBI" id="CHEBI:78442"/>
        <dbReference type="ChEBI" id="CHEBI:78522"/>
    </reaction>
</comment>
<dbReference type="HAMAP" id="MF_00518">
    <property type="entry name" value="Deacylase_Dtd"/>
    <property type="match status" value="1"/>
</dbReference>
<feature type="short sequence motif" description="Gly-cisPro motif, important for rejection of L-amino acids" evidence="2">
    <location>
        <begin position="140"/>
        <end position="141"/>
    </location>
</feature>
<evidence type="ECO:0000313" key="6">
    <source>
        <dbReference type="Proteomes" id="UP001321249"/>
    </source>
</evidence>
<evidence type="ECO:0000313" key="4">
    <source>
        <dbReference type="EMBL" id="WFG39542.1"/>
    </source>
</evidence>
<proteinExistence type="inferred from homology"/>
<accession>A0AAJ5ZIU9</accession>
<dbReference type="InterPro" id="IPR003732">
    <property type="entry name" value="Daa-tRNA_deacyls_DTD"/>
</dbReference>
<dbReference type="PANTHER" id="PTHR10472:SF5">
    <property type="entry name" value="D-AMINOACYL-TRNA DEACYLASE 1"/>
    <property type="match status" value="1"/>
</dbReference>
<dbReference type="Proteomes" id="UP001219901">
    <property type="component" value="Chromosome"/>
</dbReference>
<dbReference type="GO" id="GO:0019478">
    <property type="term" value="P:D-amino acid catabolic process"/>
    <property type="evidence" value="ECO:0007669"/>
    <property type="project" value="UniProtKB-UniRule"/>
</dbReference>
<dbReference type="GO" id="GO:0005737">
    <property type="term" value="C:cytoplasm"/>
    <property type="evidence" value="ECO:0007669"/>
    <property type="project" value="UniProtKB-SubCell"/>
</dbReference>
<reference evidence="4" key="2">
    <citation type="journal article" date="2023" name="Nat. Commun.">
        <title>Cultivation of marine bacteria of the SAR202 clade.</title>
        <authorList>
            <person name="Lim Y."/>
            <person name="Seo J.H."/>
            <person name="Giovannoni S.J."/>
            <person name="Kang I."/>
            <person name="Cho J.C."/>
        </authorList>
    </citation>
    <scope>NUCLEOTIDE SEQUENCE</scope>
    <source>
        <strain evidence="4">JH1073</strain>
    </source>
</reference>
<keyword evidence="2" id="KW-0820">tRNA-binding</keyword>
<dbReference type="SUPFAM" id="SSF69500">
    <property type="entry name" value="DTD-like"/>
    <property type="match status" value="1"/>
</dbReference>
<comment type="subcellular location">
    <subcellularLocation>
        <location evidence="2">Cytoplasm</location>
    </subcellularLocation>
</comment>
<dbReference type="Proteomes" id="UP001321249">
    <property type="component" value="Unassembled WGS sequence"/>
</dbReference>
<name>A0AAJ5ZIU9_9CHLR</name>
<comment type="catalytic activity">
    <reaction evidence="2">
        <text>a D-aminoacyl-tRNA + H2O = a tRNA + a D-alpha-amino acid + H(+)</text>
        <dbReference type="Rhea" id="RHEA:13953"/>
        <dbReference type="Rhea" id="RHEA-COMP:10123"/>
        <dbReference type="Rhea" id="RHEA-COMP:10124"/>
        <dbReference type="ChEBI" id="CHEBI:15377"/>
        <dbReference type="ChEBI" id="CHEBI:15378"/>
        <dbReference type="ChEBI" id="CHEBI:59871"/>
        <dbReference type="ChEBI" id="CHEBI:78442"/>
        <dbReference type="ChEBI" id="CHEBI:79333"/>
        <dbReference type="EC" id="3.1.1.96"/>
    </reaction>
</comment>
<comment type="similarity">
    <text evidence="1 2">Belongs to the DTD family.</text>
</comment>
<evidence type="ECO:0000313" key="5">
    <source>
        <dbReference type="Proteomes" id="UP001219901"/>
    </source>
</evidence>
<dbReference type="GO" id="GO:0043908">
    <property type="term" value="F:Ser(Gly)-tRNA(Ala) hydrolase activity"/>
    <property type="evidence" value="ECO:0007669"/>
    <property type="project" value="UniProtKB-UniRule"/>
</dbReference>
<gene>
    <name evidence="2" type="primary">dtd</name>
    <name evidence="3" type="ORF">GKO46_01335</name>
    <name evidence="4" type="ORF">GKO48_07890</name>
</gene>
<dbReference type="GO" id="GO:0106026">
    <property type="term" value="F:Gly-tRNA(Ala) deacylase activity"/>
    <property type="evidence" value="ECO:0007669"/>
    <property type="project" value="UniProtKB-UniRule"/>
</dbReference>
<dbReference type="EMBL" id="WMBE01000001">
    <property type="protein sequence ID" value="MDG0865716.1"/>
    <property type="molecule type" value="Genomic_DNA"/>
</dbReference>
<dbReference type="RefSeq" id="WP_342823349.1">
    <property type="nucleotide sequence ID" value="NZ_CP046146.1"/>
</dbReference>
<comment type="subunit">
    <text evidence="2">Homodimer.</text>
</comment>